<feature type="binding site" evidence="1">
    <location>
        <begin position="135"/>
        <end position="141"/>
    </location>
    <ligand>
        <name>(6S)-NADPHX</name>
        <dbReference type="ChEBI" id="CHEBI:64076"/>
    </ligand>
</feature>
<comment type="catalytic activity">
    <reaction evidence="1">
        <text>(6R)-NADHX = (6S)-NADHX</text>
        <dbReference type="Rhea" id="RHEA:32215"/>
        <dbReference type="ChEBI" id="CHEBI:64074"/>
        <dbReference type="ChEBI" id="CHEBI:64075"/>
        <dbReference type="EC" id="5.1.99.6"/>
    </reaction>
</comment>
<dbReference type="Proteomes" id="UP000228886">
    <property type="component" value="Unassembled WGS sequence"/>
</dbReference>
<dbReference type="Gene3D" id="3.40.50.10260">
    <property type="entry name" value="YjeF N-terminal domain"/>
    <property type="match status" value="1"/>
</dbReference>
<dbReference type="SUPFAM" id="SSF64153">
    <property type="entry name" value="YjeF N-terminal domain-like"/>
    <property type="match status" value="1"/>
</dbReference>
<dbReference type="HAMAP" id="MF_01966">
    <property type="entry name" value="NADHX_epimerase"/>
    <property type="match status" value="1"/>
</dbReference>
<feature type="binding site" evidence="1">
    <location>
        <position position="131"/>
    </location>
    <ligand>
        <name>K(+)</name>
        <dbReference type="ChEBI" id="CHEBI:29103"/>
    </ligand>
</feature>
<sequence>MRRVSRQEMVQIDRRVIEEYGIPSSILMENAGRSAAELTLKMLKGKIKKISLFSGKGNNGGDGMVAARHLLNKGCRVTCYLLGKKKQITSEEVKTNLEILTRMKTVIREIPNLNYLMKFKKKIKESTLFLDAIFGIGLKGEVKSPYREIIQFLNSFKKPVLSLDIPSGLDADTGLVLGSAIVARRTITFALPKKGLFLNDGPKHSGKITVAEISIPKELLKRTKKI</sequence>
<proteinExistence type="inferred from homology"/>
<comment type="caution">
    <text evidence="3">The sequence shown here is derived from an EMBL/GenBank/DDBJ whole genome shotgun (WGS) entry which is preliminary data.</text>
</comment>
<protein>
    <recommendedName>
        <fullName evidence="1">NAD(P)H-hydrate epimerase</fullName>
        <ecNumber evidence="1">5.1.99.6</ecNumber>
    </recommendedName>
    <alternativeName>
        <fullName evidence="1">NAD(P)HX epimerase</fullName>
    </alternativeName>
</protein>
<feature type="binding site" evidence="1">
    <location>
        <position position="146"/>
    </location>
    <ligand>
        <name>(6S)-NADPHX</name>
        <dbReference type="ChEBI" id="CHEBI:64076"/>
    </ligand>
</feature>
<comment type="catalytic activity">
    <reaction evidence="1">
        <text>(6R)-NADPHX = (6S)-NADPHX</text>
        <dbReference type="Rhea" id="RHEA:32227"/>
        <dbReference type="ChEBI" id="CHEBI:64076"/>
        <dbReference type="ChEBI" id="CHEBI:64077"/>
        <dbReference type="EC" id="5.1.99.6"/>
    </reaction>
</comment>
<keyword evidence="1" id="KW-0413">Isomerase</keyword>
<dbReference type="NCBIfam" id="TIGR00197">
    <property type="entry name" value="yjeF_nterm"/>
    <property type="match status" value="1"/>
</dbReference>
<gene>
    <name evidence="1" type="primary">nnrE</name>
    <name evidence="3" type="ORF">COS11_07695</name>
</gene>
<feature type="binding site" evidence="1">
    <location>
        <position position="164"/>
    </location>
    <ligand>
        <name>(6S)-NADPHX</name>
        <dbReference type="ChEBI" id="CHEBI:64076"/>
    </ligand>
</feature>
<feature type="binding site" evidence="1">
    <location>
        <begin position="58"/>
        <end position="62"/>
    </location>
    <ligand>
        <name>(6S)-NADPHX</name>
        <dbReference type="ChEBI" id="CHEBI:64076"/>
    </ligand>
</feature>
<name>A0A2M7E6M3_9BACT</name>
<dbReference type="GO" id="GO:0003729">
    <property type="term" value="F:mRNA binding"/>
    <property type="evidence" value="ECO:0007669"/>
    <property type="project" value="TreeGrafter"/>
</dbReference>
<accession>A0A2M7E6M3</accession>
<dbReference type="PANTHER" id="PTHR13612:SF0">
    <property type="entry name" value="ENHANCER OF MRNA-DECAPPING PROTEIN 3"/>
    <property type="match status" value="1"/>
</dbReference>
<dbReference type="PANTHER" id="PTHR13612">
    <property type="entry name" value="ENHANCER OF MRNA-DECAPPING PROTEIN 3"/>
    <property type="match status" value="1"/>
</dbReference>
<comment type="similarity">
    <text evidence="1">Belongs to the NnrE/AIBP family.</text>
</comment>
<dbReference type="Pfam" id="PF03853">
    <property type="entry name" value="YjeF_N"/>
    <property type="match status" value="1"/>
</dbReference>
<evidence type="ECO:0000313" key="4">
    <source>
        <dbReference type="Proteomes" id="UP000228886"/>
    </source>
</evidence>
<dbReference type="EC" id="5.1.99.6" evidence="1"/>
<evidence type="ECO:0000256" key="1">
    <source>
        <dbReference type="HAMAP-Rule" id="MF_01966"/>
    </source>
</evidence>
<keyword evidence="1" id="KW-0520">NAD</keyword>
<dbReference type="GO" id="GO:0000932">
    <property type="term" value="C:P-body"/>
    <property type="evidence" value="ECO:0007669"/>
    <property type="project" value="TreeGrafter"/>
</dbReference>
<dbReference type="GO" id="GO:0031087">
    <property type="term" value="P:deadenylation-independent decapping of nuclear-transcribed mRNA"/>
    <property type="evidence" value="ECO:0007669"/>
    <property type="project" value="TreeGrafter"/>
</dbReference>
<reference evidence="4" key="1">
    <citation type="submission" date="2017-09" db="EMBL/GenBank/DDBJ databases">
        <title>Depth-based differentiation of microbial function through sediment-hosted aquifers and enrichment of novel symbionts in the deep terrestrial subsurface.</title>
        <authorList>
            <person name="Probst A.J."/>
            <person name="Ladd B."/>
            <person name="Jarett J.K."/>
            <person name="Geller-Mcgrath D.E."/>
            <person name="Sieber C.M.K."/>
            <person name="Emerson J.B."/>
            <person name="Anantharaman K."/>
            <person name="Thomas B.C."/>
            <person name="Malmstrom R."/>
            <person name="Stieglmeier M."/>
            <person name="Klingl A."/>
            <person name="Woyke T."/>
            <person name="Ryan C.M."/>
            <person name="Banfield J.F."/>
        </authorList>
    </citation>
    <scope>NUCLEOTIDE SEQUENCE [LARGE SCALE GENOMIC DNA]</scope>
</reference>
<keyword evidence="1" id="KW-0521">NADP</keyword>
<feature type="domain" description="YjeF N-terminal" evidence="2">
    <location>
        <begin position="9"/>
        <end position="221"/>
    </location>
</feature>
<comment type="function">
    <text evidence="1">Catalyzes the epimerization of the S- and R-forms of NAD(P)HX, a damaged form of NAD(P)H that is a result of enzymatic or heat-dependent hydration. This is a prerequisite for the S-specific NAD(P)H-hydrate dehydratase to allow the repair of both epimers of NAD(P)HX.</text>
</comment>
<dbReference type="EMBL" id="PETL01000370">
    <property type="protein sequence ID" value="PIV63379.1"/>
    <property type="molecule type" value="Genomic_DNA"/>
</dbReference>
<feature type="binding site" evidence="1">
    <location>
        <position position="59"/>
    </location>
    <ligand>
        <name>K(+)</name>
        <dbReference type="ChEBI" id="CHEBI:29103"/>
    </ligand>
</feature>
<dbReference type="GO" id="GO:0000166">
    <property type="term" value="F:nucleotide binding"/>
    <property type="evidence" value="ECO:0007669"/>
    <property type="project" value="UniProtKB-KW"/>
</dbReference>
<evidence type="ECO:0000259" key="2">
    <source>
        <dbReference type="PROSITE" id="PS51385"/>
    </source>
</evidence>
<dbReference type="InterPro" id="IPR004443">
    <property type="entry name" value="YjeF_N_dom"/>
</dbReference>
<dbReference type="InterPro" id="IPR036652">
    <property type="entry name" value="YjeF_N_dom_sf"/>
</dbReference>
<keyword evidence="1" id="KW-0547">Nucleotide-binding</keyword>
<dbReference type="AlphaFoldDB" id="A0A2M7E6M3"/>
<evidence type="ECO:0000313" key="3">
    <source>
        <dbReference type="EMBL" id="PIV63379.1"/>
    </source>
</evidence>
<dbReference type="GO" id="GO:0052856">
    <property type="term" value="F:NAD(P)HX epimerase activity"/>
    <property type="evidence" value="ECO:0007669"/>
    <property type="project" value="UniProtKB-UniRule"/>
</dbReference>
<keyword evidence="1" id="KW-0479">Metal-binding</keyword>
<dbReference type="GO" id="GO:0033962">
    <property type="term" value="P:P-body assembly"/>
    <property type="evidence" value="ECO:0007669"/>
    <property type="project" value="TreeGrafter"/>
</dbReference>
<comment type="cofactor">
    <cofactor evidence="1">
        <name>K(+)</name>
        <dbReference type="ChEBI" id="CHEBI:29103"/>
    </cofactor>
    <text evidence="1">Binds 1 potassium ion per subunit.</text>
</comment>
<organism evidence="3 4">
    <name type="scientific">bacterium (Candidatus Ratteibacteria) CG01_land_8_20_14_3_00_40_19</name>
    <dbReference type="NCBI Taxonomy" id="2014290"/>
    <lineage>
        <taxon>Bacteria</taxon>
        <taxon>Candidatus Ratteibacteria</taxon>
    </lineage>
</organism>
<feature type="binding site" evidence="1">
    <location>
        <position position="167"/>
    </location>
    <ligand>
        <name>K(+)</name>
        <dbReference type="ChEBI" id="CHEBI:29103"/>
    </ligand>
</feature>
<dbReference type="GO" id="GO:0046872">
    <property type="term" value="F:metal ion binding"/>
    <property type="evidence" value="ECO:0007669"/>
    <property type="project" value="UniProtKB-KW"/>
</dbReference>
<dbReference type="PROSITE" id="PS51385">
    <property type="entry name" value="YJEF_N"/>
    <property type="match status" value="1"/>
</dbReference>
<keyword evidence="1" id="KW-0630">Potassium</keyword>